<evidence type="ECO:0000256" key="2">
    <source>
        <dbReference type="ARBA" id="ARBA00012425"/>
    </source>
</evidence>
<dbReference type="InterPro" id="IPR011009">
    <property type="entry name" value="Kinase-like_dom_sf"/>
</dbReference>
<gene>
    <name evidence="12" type="ORF">KI387_017747</name>
</gene>
<dbReference type="GO" id="GO:0000082">
    <property type="term" value="P:G1/S transition of mitotic cell cycle"/>
    <property type="evidence" value="ECO:0007669"/>
    <property type="project" value="TreeGrafter"/>
</dbReference>
<evidence type="ECO:0000256" key="5">
    <source>
        <dbReference type="ARBA" id="ARBA00022741"/>
    </source>
</evidence>
<dbReference type="PANTHER" id="PTHR24056">
    <property type="entry name" value="CELL DIVISION PROTEIN KINASE"/>
    <property type="match status" value="1"/>
</dbReference>
<comment type="catalytic activity">
    <reaction evidence="9">
        <text>L-seryl-[protein] + ATP = O-phospho-L-seryl-[protein] + ADP + H(+)</text>
        <dbReference type="Rhea" id="RHEA:17989"/>
        <dbReference type="Rhea" id="RHEA-COMP:9863"/>
        <dbReference type="Rhea" id="RHEA-COMP:11604"/>
        <dbReference type="ChEBI" id="CHEBI:15378"/>
        <dbReference type="ChEBI" id="CHEBI:29999"/>
        <dbReference type="ChEBI" id="CHEBI:30616"/>
        <dbReference type="ChEBI" id="CHEBI:83421"/>
        <dbReference type="ChEBI" id="CHEBI:456216"/>
        <dbReference type="EC" id="2.7.11.22"/>
    </reaction>
</comment>
<dbReference type="GO" id="GO:0010468">
    <property type="term" value="P:regulation of gene expression"/>
    <property type="evidence" value="ECO:0007669"/>
    <property type="project" value="TreeGrafter"/>
</dbReference>
<evidence type="ECO:0000256" key="7">
    <source>
        <dbReference type="ARBA" id="ARBA00022840"/>
    </source>
</evidence>
<keyword evidence="7 10" id="KW-0067">ATP-binding</keyword>
<dbReference type="Gene3D" id="3.30.200.20">
    <property type="entry name" value="Phosphorylase Kinase, domain 1"/>
    <property type="match status" value="1"/>
</dbReference>
<dbReference type="GO" id="GO:0030332">
    <property type="term" value="F:cyclin binding"/>
    <property type="evidence" value="ECO:0007669"/>
    <property type="project" value="TreeGrafter"/>
</dbReference>
<evidence type="ECO:0000256" key="9">
    <source>
        <dbReference type="ARBA" id="ARBA00048367"/>
    </source>
</evidence>
<dbReference type="InterPro" id="IPR050108">
    <property type="entry name" value="CDK"/>
</dbReference>
<keyword evidence="6" id="KW-0418">Kinase</keyword>
<dbReference type="Pfam" id="PF00069">
    <property type="entry name" value="Pkinase"/>
    <property type="match status" value="1"/>
</dbReference>
<dbReference type="GO" id="GO:0005737">
    <property type="term" value="C:cytoplasm"/>
    <property type="evidence" value="ECO:0007669"/>
    <property type="project" value="TreeGrafter"/>
</dbReference>
<proteinExistence type="inferred from homology"/>
<dbReference type="GO" id="GO:0005524">
    <property type="term" value="F:ATP binding"/>
    <property type="evidence" value="ECO:0007669"/>
    <property type="project" value="UniProtKB-UniRule"/>
</dbReference>
<feature type="non-terminal residue" evidence="12">
    <location>
        <position position="1"/>
    </location>
</feature>
<evidence type="ECO:0000256" key="8">
    <source>
        <dbReference type="ARBA" id="ARBA00047811"/>
    </source>
</evidence>
<protein>
    <recommendedName>
        <fullName evidence="2">cyclin-dependent kinase</fullName>
        <ecNumber evidence="2">2.7.11.22</ecNumber>
    </recommendedName>
</protein>
<feature type="domain" description="Protein kinase" evidence="11">
    <location>
        <begin position="4"/>
        <end position="174"/>
    </location>
</feature>
<keyword evidence="3" id="KW-0723">Serine/threonine-protein kinase</keyword>
<dbReference type="Gene3D" id="1.10.510.10">
    <property type="entry name" value="Transferase(Phosphotransferase) domain 1"/>
    <property type="match status" value="1"/>
</dbReference>
<comment type="caution">
    <text evidence="12">The sequence shown here is derived from an EMBL/GenBank/DDBJ whole genome shotgun (WGS) entry which is preliminary data.</text>
</comment>
<evidence type="ECO:0000313" key="13">
    <source>
        <dbReference type="Proteomes" id="UP000824469"/>
    </source>
</evidence>
<dbReference type="EMBL" id="JAHRHJ020000003">
    <property type="protein sequence ID" value="KAH9323108.1"/>
    <property type="molecule type" value="Genomic_DNA"/>
</dbReference>
<dbReference type="InterPro" id="IPR017441">
    <property type="entry name" value="Protein_kinase_ATP_BS"/>
</dbReference>
<dbReference type="GO" id="GO:0004693">
    <property type="term" value="F:cyclin-dependent protein serine/threonine kinase activity"/>
    <property type="evidence" value="ECO:0007669"/>
    <property type="project" value="UniProtKB-EC"/>
</dbReference>
<evidence type="ECO:0000259" key="11">
    <source>
        <dbReference type="PROSITE" id="PS50011"/>
    </source>
</evidence>
<dbReference type="PANTHER" id="PTHR24056:SF254">
    <property type="entry name" value="CYCLIN-DEPENDENT KINASE 2"/>
    <property type="match status" value="1"/>
</dbReference>
<comment type="catalytic activity">
    <reaction evidence="8">
        <text>L-threonyl-[protein] + ATP = O-phospho-L-threonyl-[protein] + ADP + H(+)</text>
        <dbReference type="Rhea" id="RHEA:46608"/>
        <dbReference type="Rhea" id="RHEA-COMP:11060"/>
        <dbReference type="Rhea" id="RHEA-COMP:11605"/>
        <dbReference type="ChEBI" id="CHEBI:15378"/>
        <dbReference type="ChEBI" id="CHEBI:30013"/>
        <dbReference type="ChEBI" id="CHEBI:30616"/>
        <dbReference type="ChEBI" id="CHEBI:61977"/>
        <dbReference type="ChEBI" id="CHEBI:456216"/>
        <dbReference type="EC" id="2.7.11.22"/>
    </reaction>
</comment>
<dbReference type="InterPro" id="IPR000719">
    <property type="entry name" value="Prot_kinase_dom"/>
</dbReference>
<dbReference type="Proteomes" id="UP000824469">
    <property type="component" value="Unassembled WGS sequence"/>
</dbReference>
<dbReference type="GO" id="GO:0005634">
    <property type="term" value="C:nucleus"/>
    <property type="evidence" value="ECO:0007669"/>
    <property type="project" value="TreeGrafter"/>
</dbReference>
<dbReference type="GO" id="GO:0000307">
    <property type="term" value="C:cyclin-dependent protein kinase holoenzyme complex"/>
    <property type="evidence" value="ECO:0007669"/>
    <property type="project" value="TreeGrafter"/>
</dbReference>
<evidence type="ECO:0000256" key="6">
    <source>
        <dbReference type="ARBA" id="ARBA00022777"/>
    </source>
</evidence>
<comment type="similarity">
    <text evidence="1">Belongs to the protein kinase superfamily. CMGC Ser/Thr protein kinase family. CDC2/CDKX subfamily.</text>
</comment>
<dbReference type="PROSITE" id="PS00107">
    <property type="entry name" value="PROTEIN_KINASE_ATP"/>
    <property type="match status" value="1"/>
</dbReference>
<dbReference type="PROSITE" id="PS50011">
    <property type="entry name" value="PROTEIN_KINASE_DOM"/>
    <property type="match status" value="1"/>
</dbReference>
<name>A0AA38GJQ4_TAXCH</name>
<keyword evidence="4" id="KW-0808">Transferase</keyword>
<evidence type="ECO:0000313" key="12">
    <source>
        <dbReference type="EMBL" id="KAH9323108.1"/>
    </source>
</evidence>
<reference evidence="12 13" key="1">
    <citation type="journal article" date="2021" name="Nat. Plants">
        <title>The Taxus genome provides insights into paclitaxel biosynthesis.</title>
        <authorList>
            <person name="Xiong X."/>
            <person name="Gou J."/>
            <person name="Liao Q."/>
            <person name="Li Y."/>
            <person name="Zhou Q."/>
            <person name="Bi G."/>
            <person name="Li C."/>
            <person name="Du R."/>
            <person name="Wang X."/>
            <person name="Sun T."/>
            <person name="Guo L."/>
            <person name="Liang H."/>
            <person name="Lu P."/>
            <person name="Wu Y."/>
            <person name="Zhang Z."/>
            <person name="Ro D.K."/>
            <person name="Shang Y."/>
            <person name="Huang S."/>
            <person name="Yan J."/>
        </authorList>
    </citation>
    <scope>NUCLEOTIDE SEQUENCE [LARGE SCALE GENOMIC DNA]</scope>
    <source>
        <strain evidence="12">Ta-2019</strain>
    </source>
</reference>
<dbReference type="GO" id="GO:0007165">
    <property type="term" value="P:signal transduction"/>
    <property type="evidence" value="ECO:0007669"/>
    <property type="project" value="TreeGrafter"/>
</dbReference>
<dbReference type="AlphaFoldDB" id="A0AA38GJQ4"/>
<sequence>MESYELLETIGKGTYGKVYRAKDKMTGQIVAIKKSKLECDEEGIPATTIREISLLRRLSQHLNIVRLLDVQHIKNSDGRFFMYLVFEYMDCDLRNYIESHETKMPPKLIKVMTLWYRAPELLLGVEQYSIPVDIWSVGCIFDLKAVLDCAAEMSRMTPLFKGDSEIGQLILHFQ</sequence>
<dbReference type="SUPFAM" id="SSF56112">
    <property type="entry name" value="Protein kinase-like (PK-like)"/>
    <property type="match status" value="1"/>
</dbReference>
<feature type="binding site" evidence="10">
    <location>
        <position position="34"/>
    </location>
    <ligand>
        <name>ATP</name>
        <dbReference type="ChEBI" id="CHEBI:30616"/>
    </ligand>
</feature>
<dbReference type="GO" id="GO:0010389">
    <property type="term" value="P:regulation of G2/M transition of mitotic cell cycle"/>
    <property type="evidence" value="ECO:0007669"/>
    <property type="project" value="TreeGrafter"/>
</dbReference>
<evidence type="ECO:0000256" key="4">
    <source>
        <dbReference type="ARBA" id="ARBA00022679"/>
    </source>
</evidence>
<accession>A0AA38GJQ4</accession>
<evidence type="ECO:0000256" key="1">
    <source>
        <dbReference type="ARBA" id="ARBA00006485"/>
    </source>
</evidence>
<organism evidence="12 13">
    <name type="scientific">Taxus chinensis</name>
    <name type="common">Chinese yew</name>
    <name type="synonym">Taxus wallichiana var. chinensis</name>
    <dbReference type="NCBI Taxonomy" id="29808"/>
    <lineage>
        <taxon>Eukaryota</taxon>
        <taxon>Viridiplantae</taxon>
        <taxon>Streptophyta</taxon>
        <taxon>Embryophyta</taxon>
        <taxon>Tracheophyta</taxon>
        <taxon>Spermatophyta</taxon>
        <taxon>Pinopsida</taxon>
        <taxon>Pinidae</taxon>
        <taxon>Conifers II</taxon>
        <taxon>Cupressales</taxon>
        <taxon>Taxaceae</taxon>
        <taxon>Taxus</taxon>
    </lineage>
</organism>
<keyword evidence="13" id="KW-1185">Reference proteome</keyword>
<dbReference type="OMA" id="RCDEHIV"/>
<evidence type="ECO:0000256" key="3">
    <source>
        <dbReference type="ARBA" id="ARBA00022527"/>
    </source>
</evidence>
<dbReference type="EC" id="2.7.11.22" evidence="2"/>
<evidence type="ECO:0000256" key="10">
    <source>
        <dbReference type="PROSITE-ProRule" id="PRU10141"/>
    </source>
</evidence>
<dbReference type="FunFam" id="3.30.200.20:FF:000124">
    <property type="entry name" value="Cyclin-dependent kinase 4"/>
    <property type="match status" value="1"/>
</dbReference>
<keyword evidence="5 10" id="KW-0547">Nucleotide-binding</keyword>